<evidence type="ECO:0000313" key="1">
    <source>
        <dbReference type="EMBL" id="KAA5543863.1"/>
    </source>
</evidence>
<protein>
    <submittedName>
        <fullName evidence="1">Uncharacterized protein</fullName>
    </submittedName>
</protein>
<proteinExistence type="predicted"/>
<comment type="caution">
    <text evidence="1">The sequence shown here is derived from an EMBL/GenBank/DDBJ whole genome shotgun (WGS) entry which is preliminary data.</text>
</comment>
<dbReference type="EMBL" id="VWOX01000005">
    <property type="protein sequence ID" value="KAA5543863.1"/>
    <property type="molecule type" value="Genomic_DNA"/>
</dbReference>
<reference evidence="1 2" key="1">
    <citation type="submission" date="2019-08" db="EMBL/GenBank/DDBJ databases">
        <authorList>
            <person name="Dhanesh K."/>
            <person name="Kumar G."/>
            <person name="Sasikala C."/>
            <person name="Venkata Ramana C."/>
        </authorList>
    </citation>
    <scope>NUCLEOTIDE SEQUENCE [LARGE SCALE GENOMIC DNA]</scope>
    <source>
        <strain evidence="1 2">JC645</strain>
    </source>
</reference>
<dbReference type="RefSeq" id="WP_150076615.1">
    <property type="nucleotide sequence ID" value="NZ_VWOX01000005.1"/>
</dbReference>
<keyword evidence="2" id="KW-1185">Reference proteome</keyword>
<gene>
    <name evidence="1" type="ORF">FYK55_11890</name>
</gene>
<organism evidence="1 2">
    <name type="scientific">Roseiconus nitratireducens</name>
    <dbReference type="NCBI Taxonomy" id="2605748"/>
    <lineage>
        <taxon>Bacteria</taxon>
        <taxon>Pseudomonadati</taxon>
        <taxon>Planctomycetota</taxon>
        <taxon>Planctomycetia</taxon>
        <taxon>Pirellulales</taxon>
        <taxon>Pirellulaceae</taxon>
        <taxon>Roseiconus</taxon>
    </lineage>
</organism>
<dbReference type="AlphaFoldDB" id="A0A5M6D931"/>
<evidence type="ECO:0000313" key="2">
    <source>
        <dbReference type="Proteomes" id="UP000324479"/>
    </source>
</evidence>
<name>A0A5M6D931_9BACT</name>
<accession>A0A5M6D931</accession>
<dbReference type="Proteomes" id="UP000324479">
    <property type="component" value="Unassembled WGS sequence"/>
</dbReference>
<sequence>MLSEFRKANRLQLKGREIFEIQPVILGGSPTDPDNKTALTRQEHIQAVNYWNHYIKQLRKNQANDEAGHRQQ</sequence>